<dbReference type="SUPFAM" id="SSF52540">
    <property type="entry name" value="P-loop containing nucleoside triphosphate hydrolases"/>
    <property type="match status" value="1"/>
</dbReference>
<comment type="caution">
    <text evidence="14">The sequence shown here is derived from an EMBL/GenBank/DDBJ whole genome shotgun (WGS) entry which is preliminary data.</text>
</comment>
<dbReference type="CDD" id="cd17932">
    <property type="entry name" value="DEXQc_UvrD"/>
    <property type="match status" value="1"/>
</dbReference>
<evidence type="ECO:0000256" key="4">
    <source>
        <dbReference type="ARBA" id="ARBA00022806"/>
    </source>
</evidence>
<dbReference type="Proteomes" id="UP001595900">
    <property type="component" value="Unassembled WGS sequence"/>
</dbReference>
<comment type="catalytic activity">
    <reaction evidence="7">
        <text>Couples ATP hydrolysis with the unwinding of duplex DNA by translocating in the 3'-5' direction.</text>
        <dbReference type="EC" id="5.6.2.4"/>
    </reaction>
</comment>
<dbReference type="Pfam" id="PF00580">
    <property type="entry name" value="UvrD-helicase"/>
    <property type="match status" value="1"/>
</dbReference>
<comment type="similarity">
    <text evidence="1">Belongs to the helicase family. UvrD subfamily.</text>
</comment>
<keyword evidence="3 10" id="KW-0378">Hydrolase</keyword>
<dbReference type="Gene3D" id="1.10.486.10">
    <property type="entry name" value="PCRA, domain 4"/>
    <property type="match status" value="1"/>
</dbReference>
<dbReference type="PROSITE" id="PS51217">
    <property type="entry name" value="UVRD_HELICASE_CTER"/>
    <property type="match status" value="1"/>
</dbReference>
<dbReference type="Pfam" id="PF13361">
    <property type="entry name" value="UvrD_C"/>
    <property type="match status" value="2"/>
</dbReference>
<feature type="domain" description="UvrD-like helicase ATP-binding" evidence="12">
    <location>
        <begin position="8"/>
        <end position="286"/>
    </location>
</feature>
<evidence type="ECO:0000313" key="15">
    <source>
        <dbReference type="Proteomes" id="UP001595900"/>
    </source>
</evidence>
<accession>A0ABV8Q2Z3</accession>
<evidence type="ECO:0000313" key="14">
    <source>
        <dbReference type="EMBL" id="MFC4241866.1"/>
    </source>
</evidence>
<keyword evidence="15" id="KW-1185">Reference proteome</keyword>
<dbReference type="Gene3D" id="3.40.50.300">
    <property type="entry name" value="P-loop containing nucleotide triphosphate hydrolases"/>
    <property type="match status" value="3"/>
</dbReference>
<dbReference type="InterPro" id="IPR000212">
    <property type="entry name" value="DNA_helicase_UvrD/REP"/>
</dbReference>
<keyword evidence="4 10" id="KW-0347">Helicase</keyword>
<dbReference type="InterPro" id="IPR014016">
    <property type="entry name" value="UvrD-like_ATP-bd"/>
</dbReference>
<dbReference type="EC" id="5.6.2.4" evidence="8"/>
<dbReference type="GO" id="GO:0016787">
    <property type="term" value="F:hydrolase activity"/>
    <property type="evidence" value="ECO:0007669"/>
    <property type="project" value="UniProtKB-KW"/>
</dbReference>
<sequence length="584" mass="63317">MTPDELLAGLDAEQRVAAEALLGPVCVLAGAGTGKTRAITHRIAYGVATGAYAPNRVMALTFTNRAAAELRTRLRSLGAAGVQARTFHAAALAQLNHFWPTVVGGRTPELAPGKARILGHAAQVLKLKVDTASLRDVAAEIEFRKVSGLSVDAYERAARPVPGSLTAAQLADLMDTYERLKDERRLIDFEDVLLVLAGMLENEPTVAMNVREQYRFFVVDEYQDVSPLQQQLLELWLGGRRELCVVGDASQTIYSFAGASSRFLLGFEHRYEDATVVRLEQNYRSAAPVMAAANELMRGRSGSLTLRAVVADHTSTLTSAHAPTHAQSHRPTLPTAPTATGYSSDITEAAGVASAIAASIDAGNAPESIAVLYRLNVQAAALEAALAEADVPYRIHGAKRFFDQPEVKQAVLALRAASVTVSGEPLFKSVSDVLRGLGWTQSPPERAGSVRDRWESLNALMGLADQAAPDMSFRRFTDELLERQSAQHEPTLRAVTLATLHSAKGLEWDEVHIAGLSEGLVPISYATTFEQVDEERRLLYVGITRARRRLRLSWSERGTGRAAARRPSRFLAELGNRIDRAGRG</sequence>
<dbReference type="InterPro" id="IPR027417">
    <property type="entry name" value="P-loop_NTPase"/>
</dbReference>
<evidence type="ECO:0000256" key="10">
    <source>
        <dbReference type="PROSITE-ProRule" id="PRU00560"/>
    </source>
</evidence>
<name>A0ABV8Q2Z3_9MICO</name>
<feature type="domain" description="UvrD-like helicase C-terminal" evidence="13">
    <location>
        <begin position="287"/>
        <end position="548"/>
    </location>
</feature>
<dbReference type="PROSITE" id="PS51198">
    <property type="entry name" value="UVRD_HELICASE_ATP_BIND"/>
    <property type="match status" value="1"/>
</dbReference>
<dbReference type="EMBL" id="JBHSCN010000002">
    <property type="protein sequence ID" value="MFC4241866.1"/>
    <property type="molecule type" value="Genomic_DNA"/>
</dbReference>
<comment type="catalytic activity">
    <reaction evidence="9">
        <text>ATP + H2O = ADP + phosphate + H(+)</text>
        <dbReference type="Rhea" id="RHEA:13065"/>
        <dbReference type="ChEBI" id="CHEBI:15377"/>
        <dbReference type="ChEBI" id="CHEBI:15378"/>
        <dbReference type="ChEBI" id="CHEBI:30616"/>
        <dbReference type="ChEBI" id="CHEBI:43474"/>
        <dbReference type="ChEBI" id="CHEBI:456216"/>
        <dbReference type="EC" id="5.6.2.4"/>
    </reaction>
</comment>
<keyword evidence="5 10" id="KW-0067">ATP-binding</keyword>
<dbReference type="InterPro" id="IPR013986">
    <property type="entry name" value="DExx_box_DNA_helicase_dom_sf"/>
</dbReference>
<evidence type="ECO:0000256" key="6">
    <source>
        <dbReference type="ARBA" id="ARBA00023235"/>
    </source>
</evidence>
<keyword evidence="2 10" id="KW-0547">Nucleotide-binding</keyword>
<evidence type="ECO:0000256" key="2">
    <source>
        <dbReference type="ARBA" id="ARBA00022741"/>
    </source>
</evidence>
<organism evidence="14 15">
    <name type="scientific">Gryllotalpicola reticulitermitis</name>
    <dbReference type="NCBI Taxonomy" id="1184153"/>
    <lineage>
        <taxon>Bacteria</taxon>
        <taxon>Bacillati</taxon>
        <taxon>Actinomycetota</taxon>
        <taxon>Actinomycetes</taxon>
        <taxon>Micrococcales</taxon>
        <taxon>Microbacteriaceae</taxon>
        <taxon>Gryllotalpicola</taxon>
    </lineage>
</organism>
<dbReference type="Gene3D" id="1.10.10.160">
    <property type="match status" value="1"/>
</dbReference>
<evidence type="ECO:0000256" key="9">
    <source>
        <dbReference type="ARBA" id="ARBA00048988"/>
    </source>
</evidence>
<dbReference type="GO" id="GO:0004386">
    <property type="term" value="F:helicase activity"/>
    <property type="evidence" value="ECO:0007669"/>
    <property type="project" value="UniProtKB-KW"/>
</dbReference>
<protein>
    <recommendedName>
        <fullName evidence="8">DNA 3'-5' helicase</fullName>
        <ecNumber evidence="8">5.6.2.4</ecNumber>
    </recommendedName>
</protein>
<keyword evidence="6" id="KW-0413">Isomerase</keyword>
<evidence type="ECO:0000256" key="5">
    <source>
        <dbReference type="ARBA" id="ARBA00022840"/>
    </source>
</evidence>
<evidence type="ECO:0000259" key="12">
    <source>
        <dbReference type="PROSITE" id="PS51198"/>
    </source>
</evidence>
<dbReference type="PANTHER" id="PTHR11070">
    <property type="entry name" value="UVRD / RECB / PCRA DNA HELICASE FAMILY MEMBER"/>
    <property type="match status" value="1"/>
</dbReference>
<evidence type="ECO:0000256" key="8">
    <source>
        <dbReference type="ARBA" id="ARBA00034808"/>
    </source>
</evidence>
<evidence type="ECO:0000259" key="13">
    <source>
        <dbReference type="PROSITE" id="PS51217"/>
    </source>
</evidence>
<gene>
    <name evidence="14" type="ORF">ACFOYW_00660</name>
</gene>
<proteinExistence type="inferred from homology"/>
<evidence type="ECO:0000256" key="7">
    <source>
        <dbReference type="ARBA" id="ARBA00034617"/>
    </source>
</evidence>
<dbReference type="RefSeq" id="WP_390226623.1">
    <property type="nucleotide sequence ID" value="NZ_JBHSCN010000002.1"/>
</dbReference>
<feature type="binding site" evidence="10">
    <location>
        <begin position="29"/>
        <end position="36"/>
    </location>
    <ligand>
        <name>ATP</name>
        <dbReference type="ChEBI" id="CHEBI:30616"/>
    </ligand>
</feature>
<evidence type="ECO:0000256" key="3">
    <source>
        <dbReference type="ARBA" id="ARBA00022801"/>
    </source>
</evidence>
<evidence type="ECO:0000256" key="11">
    <source>
        <dbReference type="SAM" id="MobiDB-lite"/>
    </source>
</evidence>
<dbReference type="PANTHER" id="PTHR11070:SF69">
    <property type="entry name" value="ATP-DEPENDENT DNA HELICASE UVRD2"/>
    <property type="match status" value="1"/>
</dbReference>
<feature type="region of interest" description="Disordered" evidence="11">
    <location>
        <begin position="319"/>
        <end position="340"/>
    </location>
</feature>
<reference evidence="15" key="1">
    <citation type="journal article" date="2019" name="Int. J. Syst. Evol. Microbiol.">
        <title>The Global Catalogue of Microorganisms (GCM) 10K type strain sequencing project: providing services to taxonomists for standard genome sequencing and annotation.</title>
        <authorList>
            <consortium name="The Broad Institute Genomics Platform"/>
            <consortium name="The Broad Institute Genome Sequencing Center for Infectious Disease"/>
            <person name="Wu L."/>
            <person name="Ma J."/>
        </authorList>
    </citation>
    <scope>NUCLEOTIDE SEQUENCE [LARGE SCALE GENOMIC DNA]</scope>
    <source>
        <strain evidence="15">CGMCC 1.10363</strain>
    </source>
</reference>
<dbReference type="InterPro" id="IPR014017">
    <property type="entry name" value="DNA_helicase_UvrD-like_C"/>
</dbReference>
<evidence type="ECO:0000256" key="1">
    <source>
        <dbReference type="ARBA" id="ARBA00009922"/>
    </source>
</evidence>